<feature type="region of interest" description="Disordered" evidence="1">
    <location>
        <begin position="219"/>
        <end position="249"/>
    </location>
</feature>
<name>A0A239UJH9_9STAP</name>
<proteinExistence type="predicted"/>
<dbReference type="RefSeq" id="WP_095107151.1">
    <property type="nucleotide sequence ID" value="NZ_BKAR01000026.1"/>
</dbReference>
<dbReference type="Proteomes" id="UP000321736">
    <property type="component" value="Unassembled WGS sequence"/>
</dbReference>
<reference evidence="3 4" key="1">
    <citation type="submission" date="2019-07" db="EMBL/GenBank/DDBJ databases">
        <title>Whole genome shotgun sequence of Staphylococcus piscifermentans NBRC 109625.</title>
        <authorList>
            <person name="Hosoyama A."/>
            <person name="Uohara A."/>
            <person name="Ohji S."/>
            <person name="Ichikawa N."/>
        </authorList>
    </citation>
    <scope>NUCLEOTIDE SEQUENCE [LARGE SCALE GENOMIC DNA]</scope>
    <source>
        <strain evidence="3 4">NBRC 109625</strain>
    </source>
</reference>
<organism evidence="3 4">
    <name type="scientific">Staphylococcus piscifermentans</name>
    <dbReference type="NCBI Taxonomy" id="70258"/>
    <lineage>
        <taxon>Bacteria</taxon>
        <taxon>Bacillati</taxon>
        <taxon>Bacillota</taxon>
        <taxon>Bacilli</taxon>
        <taxon>Bacillales</taxon>
        <taxon>Staphylococcaceae</taxon>
        <taxon>Staphylococcus</taxon>
    </lineage>
</organism>
<feature type="compositionally biased region" description="Polar residues" evidence="1">
    <location>
        <begin position="219"/>
        <end position="232"/>
    </location>
</feature>
<accession>A0A239UJH9</accession>
<feature type="compositionally biased region" description="Basic and acidic residues" evidence="1">
    <location>
        <begin position="23"/>
        <end position="56"/>
    </location>
</feature>
<gene>
    <name evidence="3" type="ORF">SPI02_19080</name>
</gene>
<comment type="caution">
    <text evidence="3">The sequence shown here is derived from an EMBL/GenBank/DDBJ whole genome shotgun (WGS) entry which is preliminary data.</text>
</comment>
<protein>
    <submittedName>
        <fullName evidence="3">Uncharacterized protein</fullName>
    </submittedName>
</protein>
<evidence type="ECO:0000313" key="4">
    <source>
        <dbReference type="Proteomes" id="UP000321736"/>
    </source>
</evidence>
<keyword evidence="2" id="KW-0732">Signal</keyword>
<feature type="region of interest" description="Disordered" evidence="1">
    <location>
        <begin position="19"/>
        <end position="80"/>
    </location>
</feature>
<dbReference type="PROSITE" id="PS51257">
    <property type="entry name" value="PROKAR_LIPOPROTEIN"/>
    <property type="match status" value="1"/>
</dbReference>
<keyword evidence="4" id="KW-1185">Reference proteome</keyword>
<evidence type="ECO:0000313" key="3">
    <source>
        <dbReference type="EMBL" id="GEP85323.1"/>
    </source>
</evidence>
<dbReference type="AlphaFoldDB" id="A0A239UJH9"/>
<evidence type="ECO:0000256" key="2">
    <source>
        <dbReference type="SAM" id="SignalP"/>
    </source>
</evidence>
<sequence>MKLKYLFAASATLALLLSGCGHGDNKSSDNKEDTQQETKHKDDKTSEKQTNKEGFSEKNSGNDNSESEKTSDNSSNTKSFNQLTNKDKIVLAMFAVGHSKYAETTVSAEELLNHSYEKWDGLDKAQKSIQHIKFQRTFDGQVPGQPSNMDVYESYESKGNYLTMMAMTDSQIIIMPEKGTNTYQQLLDYGAIYNLKNLYEKYMDNPNFSKVANMTSVSETPEVGTSSKSAANSDSDTKQSTSSSGTVTRANVIDKVEDYEGHKLDTNTYTYKEPEQLEDGKWGFSFVDKSGNLAGSYIVNSDGSVEKFDAKGQPE</sequence>
<evidence type="ECO:0000256" key="1">
    <source>
        <dbReference type="SAM" id="MobiDB-lite"/>
    </source>
</evidence>
<dbReference type="OrthoDB" id="2394725at2"/>
<feature type="signal peptide" evidence="2">
    <location>
        <begin position="1"/>
        <end position="23"/>
    </location>
</feature>
<feature type="chain" id="PRO_5043579433" evidence="2">
    <location>
        <begin position="24"/>
        <end position="315"/>
    </location>
</feature>
<dbReference type="EMBL" id="BKAR01000026">
    <property type="protein sequence ID" value="GEP85323.1"/>
    <property type="molecule type" value="Genomic_DNA"/>
</dbReference>